<dbReference type="FunFam" id="1.25.40.20:FF:000116">
    <property type="entry name" value="Ankyrin repeat and FYVE domain containing 1"/>
    <property type="match status" value="1"/>
</dbReference>
<dbReference type="InterPro" id="IPR041986">
    <property type="entry name" value="ZZEF1_ZZ"/>
</dbReference>
<feature type="domain" description="DOC" evidence="8">
    <location>
        <begin position="968"/>
        <end position="1208"/>
    </location>
</feature>
<evidence type="ECO:0000259" key="8">
    <source>
        <dbReference type="PROSITE" id="PS51284"/>
    </source>
</evidence>
<protein>
    <submittedName>
        <fullName evidence="9">Ankyrin repeat and FYVE domain-containing protein 1</fullName>
    </submittedName>
</protein>
<evidence type="ECO:0000256" key="4">
    <source>
        <dbReference type="PROSITE-ProRule" id="PRU00023"/>
    </source>
</evidence>
<evidence type="ECO:0000256" key="6">
    <source>
        <dbReference type="SAM" id="MobiDB-lite"/>
    </source>
</evidence>
<proteinExistence type="predicted"/>
<keyword evidence="3" id="KW-0862">Zinc</keyword>
<dbReference type="Pfam" id="PF00569">
    <property type="entry name" value="ZZ"/>
    <property type="match status" value="2"/>
</dbReference>
<dbReference type="InterPro" id="IPR002110">
    <property type="entry name" value="Ankyrin_rpt"/>
</dbReference>
<dbReference type="InterPro" id="IPR043145">
    <property type="entry name" value="Znf_ZZ_sf"/>
</dbReference>
<dbReference type="SMART" id="SM00291">
    <property type="entry name" value="ZnF_ZZ"/>
    <property type="match status" value="2"/>
</dbReference>
<evidence type="ECO:0000256" key="2">
    <source>
        <dbReference type="ARBA" id="ARBA00022771"/>
    </source>
</evidence>
<dbReference type="InterPro" id="IPR036770">
    <property type="entry name" value="Ankyrin_rpt-contain_sf"/>
</dbReference>
<feature type="region of interest" description="Disordered" evidence="6">
    <location>
        <begin position="398"/>
        <end position="417"/>
    </location>
</feature>
<keyword evidence="1" id="KW-0479">Metal-binding</keyword>
<feature type="repeat" description="ANK" evidence="4">
    <location>
        <begin position="532"/>
        <end position="564"/>
    </location>
</feature>
<dbReference type="Gene3D" id="2.60.120.260">
    <property type="entry name" value="Galactose-binding domain-like"/>
    <property type="match status" value="1"/>
</dbReference>
<keyword evidence="10" id="KW-1185">Reference proteome</keyword>
<feature type="region of interest" description="Disordered" evidence="6">
    <location>
        <begin position="2514"/>
        <end position="2533"/>
    </location>
</feature>
<dbReference type="SUPFAM" id="SSF48403">
    <property type="entry name" value="Ankyrin repeat"/>
    <property type="match status" value="3"/>
</dbReference>
<feature type="repeat" description="ANK" evidence="4">
    <location>
        <begin position="849"/>
        <end position="870"/>
    </location>
</feature>
<dbReference type="PROSITE" id="PS50297">
    <property type="entry name" value="ANK_REP_REGION"/>
    <property type="match status" value="9"/>
</dbReference>
<dbReference type="InterPro" id="IPR004939">
    <property type="entry name" value="APC_su10/DOC_dom"/>
</dbReference>
<dbReference type="PROSITE" id="PS51284">
    <property type="entry name" value="DOC"/>
    <property type="match status" value="1"/>
</dbReference>
<feature type="repeat" description="ANK" evidence="4">
    <location>
        <begin position="190"/>
        <end position="222"/>
    </location>
</feature>
<keyword evidence="4" id="KW-0040">ANK repeat</keyword>
<sequence>MLLRQEYVKLQKKLADTERRCTLLAAQSNKENASDSFISRLLTIVAELYEQEQYRCEKGVMSLVNVRNCIRFYQTAEELNASTLLNYCAEIIASHWDDLRKEDFSSMSAQLLYKMFKSKTEYPLHKAIKVEREDVVFLYLIEMDSQLPGKLNELDHNGDLALDLALSRRLESIATTLVNYKADVDMVDKKGWSLLHKAIQRGDKFAANFLIKNGARVNAATLGDQETPLHLVASYSPKKHLPDVMSEMAQIAESLLQAGANPNMQDCKGRLDLELKDHEGSTALWLAVQYIKVSSDLSINPFDDVPVVNGTSFDENSFAARLIQRGSNTDAPDIVTGNCLLQRAAGAGNEAAALFLATHGAKVNHRNKWGETPLHTSCRHGLSNLTAELLQQGANPNIQTEEAASSQKDASSPPASENVYLQTPLHMAIAYNHPDVVSVILEQKANALHATNNLQIIPDFSLKDSRDQTVLGLALWTGMHTIAAQLLGSGASINDTMSDGQTLLHMAIQRQDSKSALFLLEHQADINVRTKDGETALQLAIKNQLPLVVDAICTRGADMSVPDEKGNPPLWLALENNLEDIASTLVRHGCDATCWGPGPGGCLQTLLHRAIDENSEQIACFLIRSGCDVNSPRQPGANGEGEEEARDGQTPLHLAACWGLEEVVQCLLEFGANVNAQDAEGRTPIHVAISNQHNVIIQLMISHPEIRLNMRDRQGMTPFACAMTYKNNKAAEAILKREAGAAEQVDNKGRNFLHVAVQNSDIESVLFLISVQANVNSRVQDASKLTPLHLAVQAGSEIIVRNLLLAGAKVNELTKHRQTALHLAAQQDLPTICSVLLENGVDFAAVDENGNNALHLAVMHGRLNNIRILLTECNVDAEAFNLRGQSPMHILGHYGKDNAAAICELFLECMPEYPLDKPDAEGNTVLLLAYMKGNANLCRAIVRAGARLGVNNNQGVNIFNYQVATKQLLFRLLECPSDLNGNQEMDKLKTVTKCYIHIESSSNSADIDKMTNGETSSFWQSDGSARSHWIRLKMKPDVVLRHLSIAVAANDQSYMPQQVTVAVGRNASNLQEVRDVHIPSNITGYVTLLENANISQMWTFLVDAAFWAVTGGEEQQPLPLPGAPKCTALVAGAASRGWALPPSGDIWGTTLKEQADRKPLQLTLQACDVKGKEDKSGPENLLVEPWTGDGFLTETGKTRASIILSAGTESTFQVTQIRIKVRKGAIGAQCGLVFAYNSSSEKFHAEEHFKKFESYDKWKLQEFRQFLKNRNDCSCDELGEDDPVGWFEVEEDWDEVAVKMQQCRISQYLMVKFLCTRQDTAERLGVQGLNVLGYLRPVVGEPNRSMNCLKCKATDDGICGTTLLLKTLHFIQQLAQDLKNITEQEHKQSVHLTFRSLCIYFSDQDPGGLLLLPDKEVSEDFDISQVLSVMDTLLLVAARECEMMMLDVAQQESGTVLSSLFWSVQGSLLSWCYLQLKGNDDTAKSLAIEILKKYVGQFLSNIRTILESLLSQYNGKHIVEKLSNSVFAMATRQLVTFLLDFCTLDIPHCTLLQGFSTLTQLLKNLCSEPGESLNKVDMESWQQEQPVVLRTWTMESPHNYENNCHEVSVFLCPGATYFEVEFDEKCETERRYDYLEFTDARGAKTRYDTKVGTEKWPKKVTFQAGPRLQFLFHSDSSNNEWGYKFSITAYGLPDVAVTWGLDLQLLVSRLMGRLASRSMALKSQLELGSEAELPPSKVTSVLNSPLWKPVFRHQMCPEATLEANEPSQVHQNKKETKNSHADDCRNFLLDFAKSDPSQDFCGQNSELFKGLIQACKKQAPKTDIVAGSTVDQAVNATFAALVYLTPDLYGKLQKYVISGGKMPLNEEFAQVYSLADGIRIWMLEMKQKFLMGKGNDTAEKQNVEISEVNPEILAKHCIQKSLLLLKFLPVRAKAKDLASDNWVASEVEDVQQYHDDKRRRTSSIVEADFQAANSLSSNGVTHPASAERGRVVDSDTKIKQVPDPPQSEVASESQSKLLENTVSQQEDTASPPSTPTRKSQFSRGRLRLLSFRSIEEPKSVPTVKEKYPVLKNILDFIKDQSLSHESYFGHLEGCGAELHKEIRESYYQLVLFLVNAMKGFNSINDRSLLPALSCVQTSLLHLLDMSWEPSDLSFFVDIQLPLLLMTMSQENISVHDSVICQWSEEDEIADYKQNSEWMDECQDVMFETWYEKIAQADPEKQRKMHMFVARYCDLLNVDISCDGCDEIAPWHRYRCLQCNDMDLCKTCFLGGVKPKGHEDDHEMVNMEYACDHCQGVIIGRRMNCNVCDDFDLCYGCYSAKKYSDSHLPTHSITIYPMVTIRISDRQRLIQPYIHNYSWLLFAALTLYCADLASGDEVGEKLDSQILSHARVLQHQCIQLIGDCLMKAQHGKGLKALALLCMLPEGESFSENETTSVSPPKGGATEGHAGDKAANRMNKKPRTGSFVYCNGKGDVCDEIQSSIEKQDSQSNPPSAPLSKKDVLSQDSETLTLNSVDDSISSHLPDVENSEDSSQKQAEKALMPSQEQVFAECSQKRILGLLAAMLPPFRSVLCMGTRSVYMDNANEPHNVIILKHFTEKNRAVVVDIKTRKRKTGSLTFLYRRIM</sequence>
<evidence type="ECO:0000313" key="9">
    <source>
        <dbReference type="EMBL" id="EMP41055.1"/>
    </source>
</evidence>
<dbReference type="eggNOG" id="KOG1426">
    <property type="taxonomic scope" value="Eukaryota"/>
</dbReference>
<dbReference type="GO" id="GO:0008270">
    <property type="term" value="F:zinc ion binding"/>
    <property type="evidence" value="ECO:0007669"/>
    <property type="project" value="UniProtKB-KW"/>
</dbReference>
<feature type="domain" description="ZZ-type" evidence="7">
    <location>
        <begin position="2236"/>
        <end position="2291"/>
    </location>
</feature>
<feature type="repeat" description="ANK" evidence="4">
    <location>
        <begin position="369"/>
        <end position="401"/>
    </location>
</feature>
<feature type="repeat" description="ANK" evidence="4">
    <location>
        <begin position="748"/>
        <end position="780"/>
    </location>
</feature>
<feature type="compositionally biased region" description="Basic and acidic residues" evidence="6">
    <location>
        <begin position="1985"/>
        <end position="2000"/>
    </location>
</feature>
<dbReference type="PROSITE" id="PS50135">
    <property type="entry name" value="ZF_ZZ_2"/>
    <property type="match status" value="2"/>
</dbReference>
<dbReference type="Proteomes" id="UP000031443">
    <property type="component" value="Unassembled WGS sequence"/>
</dbReference>
<evidence type="ECO:0000256" key="5">
    <source>
        <dbReference type="PROSITE-ProRule" id="PRU00228"/>
    </source>
</evidence>
<accession>M7BYV5</accession>
<evidence type="ECO:0000259" key="7">
    <source>
        <dbReference type="PROSITE" id="PS50135"/>
    </source>
</evidence>
<dbReference type="InterPro" id="IPR049763">
    <property type="entry name" value="ANKFY1_BACK"/>
</dbReference>
<dbReference type="CDD" id="cd02249">
    <property type="entry name" value="ZZ"/>
    <property type="match status" value="1"/>
</dbReference>
<dbReference type="InterPro" id="IPR000433">
    <property type="entry name" value="Znf_ZZ"/>
</dbReference>
<dbReference type="CDD" id="cd18501">
    <property type="entry name" value="BACK_ANKFY1_Rank5"/>
    <property type="match status" value="1"/>
</dbReference>
<evidence type="ECO:0000256" key="3">
    <source>
        <dbReference type="ARBA" id="ARBA00022833"/>
    </source>
</evidence>
<feature type="region of interest" description="Disordered" evidence="6">
    <location>
        <begin position="1975"/>
        <end position="2042"/>
    </location>
</feature>
<feature type="repeat" description="ANK" evidence="4">
    <location>
        <begin position="783"/>
        <end position="815"/>
    </location>
</feature>
<dbReference type="EMBL" id="KB499736">
    <property type="protein sequence ID" value="EMP41055.1"/>
    <property type="molecule type" value="Genomic_DNA"/>
</dbReference>
<feature type="compositionally biased region" description="Polar residues" evidence="6">
    <location>
        <begin position="2481"/>
        <end position="2491"/>
    </location>
</feature>
<dbReference type="PROSITE" id="PS50088">
    <property type="entry name" value="ANK_REPEAT"/>
    <property type="match status" value="11"/>
</dbReference>
<dbReference type="InterPro" id="IPR040099">
    <property type="entry name" value="ZZEF1"/>
</dbReference>
<feature type="repeat" description="ANK" evidence="4">
    <location>
        <begin position="499"/>
        <end position="531"/>
    </location>
</feature>
<dbReference type="InterPro" id="IPR035914">
    <property type="entry name" value="Sperma_CUB_dom_sf"/>
</dbReference>
<dbReference type="PROSITE" id="PS01357">
    <property type="entry name" value="ZF_ZZ_1"/>
    <property type="match status" value="1"/>
</dbReference>
<dbReference type="Pfam" id="PF12796">
    <property type="entry name" value="Ank_2"/>
    <property type="match status" value="5"/>
</dbReference>
<feature type="domain" description="ZZ-type" evidence="7">
    <location>
        <begin position="2285"/>
        <end position="2340"/>
    </location>
</feature>
<dbReference type="CDD" id="cd02343">
    <property type="entry name" value="ZZ_EF"/>
    <property type="match status" value="1"/>
</dbReference>
<dbReference type="Gene3D" id="1.25.40.20">
    <property type="entry name" value="Ankyrin repeat-containing domain"/>
    <property type="match status" value="6"/>
</dbReference>
<keyword evidence="2 5" id="KW-0863">Zinc-finger</keyword>
<dbReference type="SMART" id="SM00248">
    <property type="entry name" value="ANK"/>
    <property type="match status" value="20"/>
</dbReference>
<feature type="repeat" description="ANK" evidence="4">
    <location>
        <begin position="647"/>
        <end position="679"/>
    </location>
</feature>
<dbReference type="InterPro" id="IPR008979">
    <property type="entry name" value="Galactose-bd-like_sf"/>
</dbReference>
<dbReference type="Pfam" id="PF03256">
    <property type="entry name" value="ANAPC10"/>
    <property type="match status" value="1"/>
</dbReference>
<feature type="repeat" description="ANK" evidence="4">
    <location>
        <begin position="420"/>
        <end position="452"/>
    </location>
</feature>
<dbReference type="Gene3D" id="2.60.120.290">
    <property type="entry name" value="Spermadhesin, CUB domain"/>
    <property type="match status" value="1"/>
</dbReference>
<dbReference type="PANTHER" id="PTHR22772">
    <property type="entry name" value="NOVEL ZZ TYPE ZINC FINGER DOMAIN CONTAINING PROTEIN"/>
    <property type="match status" value="1"/>
</dbReference>
<gene>
    <name evidence="9" type="ORF">UY3_01674</name>
</gene>
<dbReference type="PANTHER" id="PTHR22772:SF4">
    <property type="entry name" value="ZINC FINGER ZZ-TYPE AND EF-HAND DOMAIN-CONTAINING PROTEIN 1"/>
    <property type="match status" value="1"/>
</dbReference>
<reference evidence="10" key="1">
    <citation type="journal article" date="2013" name="Nat. Genet.">
        <title>The draft genomes of soft-shell turtle and green sea turtle yield insights into the development and evolution of the turtle-specific body plan.</title>
        <authorList>
            <person name="Wang Z."/>
            <person name="Pascual-Anaya J."/>
            <person name="Zadissa A."/>
            <person name="Li W."/>
            <person name="Niimura Y."/>
            <person name="Huang Z."/>
            <person name="Li C."/>
            <person name="White S."/>
            <person name="Xiong Z."/>
            <person name="Fang D."/>
            <person name="Wang B."/>
            <person name="Ming Y."/>
            <person name="Chen Y."/>
            <person name="Zheng Y."/>
            <person name="Kuraku S."/>
            <person name="Pignatelli M."/>
            <person name="Herrero J."/>
            <person name="Beal K."/>
            <person name="Nozawa M."/>
            <person name="Li Q."/>
            <person name="Wang J."/>
            <person name="Zhang H."/>
            <person name="Yu L."/>
            <person name="Shigenobu S."/>
            <person name="Wang J."/>
            <person name="Liu J."/>
            <person name="Flicek P."/>
            <person name="Searle S."/>
            <person name="Wang J."/>
            <person name="Kuratani S."/>
            <person name="Yin Y."/>
            <person name="Aken B."/>
            <person name="Zhang G."/>
            <person name="Irie N."/>
        </authorList>
    </citation>
    <scope>NUCLEOTIDE SEQUENCE [LARGE SCALE GENOMIC DNA]</scope>
</reference>
<feature type="region of interest" description="Disordered" evidence="6">
    <location>
        <begin position="2481"/>
        <end position="2502"/>
    </location>
</feature>
<dbReference type="STRING" id="8469.M7BYV5"/>
<dbReference type="SUPFAM" id="SSF57850">
    <property type="entry name" value="RING/U-box"/>
    <property type="match status" value="2"/>
</dbReference>
<feature type="repeat" description="ANK" evidence="4">
    <location>
        <begin position="921"/>
        <end position="953"/>
    </location>
</feature>
<dbReference type="Pfam" id="PF00023">
    <property type="entry name" value="Ank"/>
    <property type="match status" value="1"/>
</dbReference>
<dbReference type="FunFam" id="1.25.40.20:FF:000142">
    <property type="entry name" value="Ankyrin repeat and FYVE domain containing 1"/>
    <property type="match status" value="1"/>
</dbReference>
<feature type="compositionally biased region" description="Polar residues" evidence="6">
    <location>
        <begin position="2008"/>
        <end position="2038"/>
    </location>
</feature>
<feature type="repeat" description="ANK" evidence="4">
    <location>
        <begin position="816"/>
        <end position="848"/>
    </location>
</feature>
<name>M7BYV5_CHEMY</name>
<dbReference type="SMART" id="SM01337">
    <property type="entry name" value="APC10"/>
    <property type="match status" value="1"/>
</dbReference>
<organism evidence="9 10">
    <name type="scientific">Chelonia mydas</name>
    <name type="common">Green sea-turtle</name>
    <name type="synonym">Chelonia agassizi</name>
    <dbReference type="NCBI Taxonomy" id="8469"/>
    <lineage>
        <taxon>Eukaryota</taxon>
        <taxon>Metazoa</taxon>
        <taxon>Chordata</taxon>
        <taxon>Craniata</taxon>
        <taxon>Vertebrata</taxon>
        <taxon>Euteleostomi</taxon>
        <taxon>Archelosauria</taxon>
        <taxon>Testudinata</taxon>
        <taxon>Testudines</taxon>
        <taxon>Cryptodira</taxon>
        <taxon>Durocryptodira</taxon>
        <taxon>Americhelydia</taxon>
        <taxon>Chelonioidea</taxon>
        <taxon>Cheloniidae</taxon>
        <taxon>Chelonia</taxon>
    </lineage>
</organism>
<evidence type="ECO:0000256" key="1">
    <source>
        <dbReference type="ARBA" id="ARBA00022723"/>
    </source>
</evidence>
<dbReference type="Gene3D" id="3.30.60.90">
    <property type="match status" value="2"/>
</dbReference>
<evidence type="ECO:0000313" key="10">
    <source>
        <dbReference type="Proteomes" id="UP000031443"/>
    </source>
</evidence>
<feature type="region of interest" description="Disordered" evidence="6">
    <location>
        <begin position="2429"/>
        <end position="2458"/>
    </location>
</feature>
<dbReference type="FunFam" id="1.25.40.20:FF:000210">
    <property type="entry name" value="Ankyrin repeat and FYVE domain containing 1"/>
    <property type="match status" value="1"/>
</dbReference>
<dbReference type="SUPFAM" id="SSF49785">
    <property type="entry name" value="Galactose-binding domain-like"/>
    <property type="match status" value="1"/>
</dbReference>